<name>A0A0A9ENL8_ARUDO</name>
<accession>A0A0A9ENL8</accession>
<keyword evidence="1" id="KW-0472">Membrane</keyword>
<evidence type="ECO:0000256" key="1">
    <source>
        <dbReference type="SAM" id="Phobius"/>
    </source>
</evidence>
<evidence type="ECO:0000313" key="2">
    <source>
        <dbReference type="EMBL" id="JAE01697.1"/>
    </source>
</evidence>
<keyword evidence="1" id="KW-1133">Transmembrane helix</keyword>
<feature type="transmembrane region" description="Helical" evidence="1">
    <location>
        <begin position="29"/>
        <end position="62"/>
    </location>
</feature>
<dbReference type="EMBL" id="GBRH01196199">
    <property type="protein sequence ID" value="JAE01697.1"/>
    <property type="molecule type" value="Transcribed_RNA"/>
</dbReference>
<protein>
    <submittedName>
        <fullName evidence="2">ZmAO-1</fullName>
    </submittedName>
</protein>
<dbReference type="AlphaFoldDB" id="A0A0A9ENL8"/>
<keyword evidence="1" id="KW-0812">Transmembrane</keyword>
<organism evidence="2">
    <name type="scientific">Arundo donax</name>
    <name type="common">Giant reed</name>
    <name type="synonym">Donax arundinaceus</name>
    <dbReference type="NCBI Taxonomy" id="35708"/>
    <lineage>
        <taxon>Eukaryota</taxon>
        <taxon>Viridiplantae</taxon>
        <taxon>Streptophyta</taxon>
        <taxon>Embryophyta</taxon>
        <taxon>Tracheophyta</taxon>
        <taxon>Spermatophyta</taxon>
        <taxon>Magnoliopsida</taxon>
        <taxon>Liliopsida</taxon>
        <taxon>Poales</taxon>
        <taxon>Poaceae</taxon>
        <taxon>PACMAD clade</taxon>
        <taxon>Arundinoideae</taxon>
        <taxon>Arundineae</taxon>
        <taxon>Arundo</taxon>
    </lineage>
</organism>
<proteinExistence type="predicted"/>
<reference evidence="2" key="2">
    <citation type="journal article" date="2015" name="Data Brief">
        <title>Shoot transcriptome of the giant reed, Arundo donax.</title>
        <authorList>
            <person name="Barrero R.A."/>
            <person name="Guerrero F.D."/>
            <person name="Moolhuijzen P."/>
            <person name="Goolsby J.A."/>
            <person name="Tidwell J."/>
            <person name="Bellgard S.E."/>
            <person name="Bellgard M.I."/>
        </authorList>
    </citation>
    <scope>NUCLEOTIDE SEQUENCE</scope>
    <source>
        <tissue evidence="2">Shoot tissue taken approximately 20 cm above the soil surface</tissue>
    </source>
</reference>
<reference evidence="2" key="1">
    <citation type="submission" date="2014-09" db="EMBL/GenBank/DDBJ databases">
        <authorList>
            <person name="Magalhaes I.L.F."/>
            <person name="Oliveira U."/>
            <person name="Santos F.R."/>
            <person name="Vidigal T.H.D.A."/>
            <person name="Brescovit A.D."/>
            <person name="Santos A.J."/>
        </authorList>
    </citation>
    <scope>NUCLEOTIDE SEQUENCE</scope>
    <source>
        <tissue evidence="2">Shoot tissue taken approximately 20 cm above the soil surface</tissue>
    </source>
</reference>
<sequence>MDIPMEGQNIGSMSMFGEELQFGDPIAEFVGQALCVVAHICFFFFNILRICFFFLIFYLWAFCYLN</sequence>